<evidence type="ECO:0008006" key="3">
    <source>
        <dbReference type="Google" id="ProtNLM"/>
    </source>
</evidence>
<comment type="caution">
    <text evidence="1">The sequence shown here is derived from an EMBL/GenBank/DDBJ whole genome shotgun (WGS) entry which is preliminary data.</text>
</comment>
<reference evidence="1 2" key="1">
    <citation type="journal article" date="2024" name="Insects">
        <title>An Improved Chromosome-Level Genome Assembly of the Firefly Pyrocoelia pectoralis.</title>
        <authorList>
            <person name="Fu X."/>
            <person name="Meyer-Rochow V.B."/>
            <person name="Ballantyne L."/>
            <person name="Zhu X."/>
        </authorList>
    </citation>
    <scope>NUCLEOTIDE SEQUENCE [LARGE SCALE GENOMIC DNA]</scope>
    <source>
        <strain evidence="1">XCY_ONT2</strain>
    </source>
</reference>
<accession>A0AAN7VNW6</accession>
<evidence type="ECO:0000313" key="2">
    <source>
        <dbReference type="Proteomes" id="UP001329430"/>
    </source>
</evidence>
<dbReference type="EMBL" id="JAVRBK010000002">
    <property type="protein sequence ID" value="KAK5647893.1"/>
    <property type="molecule type" value="Genomic_DNA"/>
</dbReference>
<dbReference type="AlphaFoldDB" id="A0AAN7VNW6"/>
<gene>
    <name evidence="1" type="ORF">RI129_002785</name>
</gene>
<organism evidence="1 2">
    <name type="scientific">Pyrocoelia pectoralis</name>
    <dbReference type="NCBI Taxonomy" id="417401"/>
    <lineage>
        <taxon>Eukaryota</taxon>
        <taxon>Metazoa</taxon>
        <taxon>Ecdysozoa</taxon>
        <taxon>Arthropoda</taxon>
        <taxon>Hexapoda</taxon>
        <taxon>Insecta</taxon>
        <taxon>Pterygota</taxon>
        <taxon>Neoptera</taxon>
        <taxon>Endopterygota</taxon>
        <taxon>Coleoptera</taxon>
        <taxon>Polyphaga</taxon>
        <taxon>Elateriformia</taxon>
        <taxon>Elateroidea</taxon>
        <taxon>Lampyridae</taxon>
        <taxon>Lampyrinae</taxon>
        <taxon>Pyrocoelia</taxon>
    </lineage>
</organism>
<evidence type="ECO:0000313" key="1">
    <source>
        <dbReference type="EMBL" id="KAK5647893.1"/>
    </source>
</evidence>
<protein>
    <recommendedName>
        <fullName evidence="3">DDE Tnp4 domain-containing protein</fullName>
    </recommendedName>
</protein>
<dbReference type="Proteomes" id="UP001329430">
    <property type="component" value="Chromosome 2"/>
</dbReference>
<proteinExistence type="predicted"/>
<keyword evidence="2" id="KW-1185">Reference proteome</keyword>
<sequence>MIENTFGILVQRWRIFRKAIIGNVEMCENIIKAAVVLHNYVQTSELDIREEQRRYCPTGYADYENDDGIIPGAWRKDGVVLKSIRRLGSNNSSVKVKKMRDILAVVSSNFYFFA</sequence>
<name>A0AAN7VNW6_9COLE</name>